<feature type="domain" description="Glycosyl transferase family 1" evidence="1">
    <location>
        <begin position="203"/>
        <end position="355"/>
    </location>
</feature>
<organism evidence="3 4">
    <name type="scientific">Paenacidovorax caeni</name>
    <dbReference type="NCBI Taxonomy" id="343013"/>
    <lineage>
        <taxon>Bacteria</taxon>
        <taxon>Pseudomonadati</taxon>
        <taxon>Pseudomonadota</taxon>
        <taxon>Betaproteobacteria</taxon>
        <taxon>Burkholderiales</taxon>
        <taxon>Comamonadaceae</taxon>
        <taxon>Paenacidovorax</taxon>
    </lineage>
</organism>
<dbReference type="Gene3D" id="3.40.50.2000">
    <property type="entry name" value="Glycogen Phosphorylase B"/>
    <property type="match status" value="2"/>
</dbReference>
<proteinExistence type="predicted"/>
<dbReference type="Pfam" id="PF00534">
    <property type="entry name" value="Glycos_transf_1"/>
    <property type="match status" value="1"/>
</dbReference>
<dbReference type="PANTHER" id="PTHR12526">
    <property type="entry name" value="GLYCOSYLTRANSFERASE"/>
    <property type="match status" value="1"/>
</dbReference>
<dbReference type="Pfam" id="PF13439">
    <property type="entry name" value="Glyco_transf_4"/>
    <property type="match status" value="1"/>
</dbReference>
<reference evidence="3 4" key="1">
    <citation type="submission" date="2016-10" db="EMBL/GenBank/DDBJ databases">
        <authorList>
            <person name="de Groot N.N."/>
        </authorList>
    </citation>
    <scope>NUCLEOTIDE SEQUENCE [LARGE SCALE GENOMIC DNA]</scope>
    <source>
        <strain evidence="3 4">R-24608</strain>
    </source>
</reference>
<dbReference type="InterPro" id="IPR028098">
    <property type="entry name" value="Glyco_trans_4-like_N"/>
</dbReference>
<protein>
    <submittedName>
        <fullName evidence="3">Glycosyltransferase involved in cell wall bisynthesis</fullName>
    </submittedName>
</protein>
<dbReference type="STRING" id="343013.SAMN04489707_10229"/>
<dbReference type="PANTHER" id="PTHR12526:SF636">
    <property type="entry name" value="BLL3647 PROTEIN"/>
    <property type="match status" value="1"/>
</dbReference>
<accession>A0A1I7J3R4</accession>
<dbReference type="RefSeq" id="WP_054256474.1">
    <property type="nucleotide sequence ID" value="NZ_CYIG01000019.1"/>
</dbReference>
<dbReference type="GO" id="GO:0016757">
    <property type="term" value="F:glycosyltransferase activity"/>
    <property type="evidence" value="ECO:0007669"/>
    <property type="project" value="InterPro"/>
</dbReference>
<dbReference type="Proteomes" id="UP000183656">
    <property type="component" value="Unassembled WGS sequence"/>
</dbReference>
<dbReference type="EMBL" id="FPBX01000022">
    <property type="protein sequence ID" value="SFU79777.1"/>
    <property type="molecule type" value="Genomic_DNA"/>
</dbReference>
<sequence length="386" mass="40673">MTAAPCGAPASAPPLLVMQVITKGETGGAQTHVETLCRALAGRVRFTAVIGGSDPHPPLARSLHALGVPVQRIAALNNGLAPARVARAVAALVRQIRASRPQMLHAHSAAAGVVARVAGYITRTPVVYTVHGFAFKAGAPWPRRALAWLVEALCAPLTRHLVCVSRHELRLARCLPIAARRCSAVANALEDLPGGARARNLPARIVMVARMAAPKRPDLLLHALALLRDETGTEIPATLAGDGPDLAAHQALAQHLGLKAVEFTGLCTDVPGLLEQHGVFVLLSDHEGLPISVIEAMRAGMAIVASDLPGLRELLPTPEQGLRVPNDTHAVAAALQRLAHDPTLRTALGQAARERYTQAYTPAHMAQAVLDVYHHAATAPHHATRP</sequence>
<evidence type="ECO:0000313" key="4">
    <source>
        <dbReference type="Proteomes" id="UP000183656"/>
    </source>
</evidence>
<evidence type="ECO:0000259" key="2">
    <source>
        <dbReference type="Pfam" id="PF13439"/>
    </source>
</evidence>
<dbReference type="OrthoDB" id="9775208at2"/>
<keyword evidence="3" id="KW-0808">Transferase</keyword>
<evidence type="ECO:0000313" key="3">
    <source>
        <dbReference type="EMBL" id="SFU79777.1"/>
    </source>
</evidence>
<name>A0A1I7J3R4_9BURK</name>
<evidence type="ECO:0000259" key="1">
    <source>
        <dbReference type="Pfam" id="PF00534"/>
    </source>
</evidence>
<dbReference type="AlphaFoldDB" id="A0A1I7J3R4"/>
<gene>
    <name evidence="3" type="ORF">SAMN04489707_10229</name>
</gene>
<dbReference type="SUPFAM" id="SSF53756">
    <property type="entry name" value="UDP-Glycosyltransferase/glycogen phosphorylase"/>
    <property type="match status" value="1"/>
</dbReference>
<dbReference type="InterPro" id="IPR001296">
    <property type="entry name" value="Glyco_trans_1"/>
</dbReference>
<feature type="domain" description="Glycosyltransferase subfamily 4-like N-terminal" evidence="2">
    <location>
        <begin position="27"/>
        <end position="188"/>
    </location>
</feature>
<keyword evidence="4" id="KW-1185">Reference proteome</keyword>